<feature type="domain" description="Response regulatory" evidence="4">
    <location>
        <begin position="2"/>
        <end position="120"/>
    </location>
</feature>
<feature type="domain" description="HTH LytTR-type" evidence="5">
    <location>
        <begin position="132"/>
        <end position="206"/>
    </location>
</feature>
<dbReference type="InterPro" id="IPR007492">
    <property type="entry name" value="LytTR_DNA-bd_dom"/>
</dbReference>
<dbReference type="PANTHER" id="PTHR37299:SF1">
    <property type="entry name" value="STAGE 0 SPORULATION PROTEIN A HOMOLOG"/>
    <property type="match status" value="1"/>
</dbReference>
<dbReference type="PROSITE" id="PS50110">
    <property type="entry name" value="RESPONSE_REGULATORY"/>
    <property type="match status" value="1"/>
</dbReference>
<dbReference type="GO" id="GO:0003677">
    <property type="term" value="F:DNA binding"/>
    <property type="evidence" value="ECO:0007669"/>
    <property type="project" value="InterPro"/>
</dbReference>
<dbReference type="SUPFAM" id="SSF52172">
    <property type="entry name" value="CheY-like"/>
    <property type="match status" value="1"/>
</dbReference>
<dbReference type="CDD" id="cd00156">
    <property type="entry name" value="REC"/>
    <property type="match status" value="1"/>
</dbReference>
<protein>
    <recommendedName>
        <fullName evidence="1">Stage 0 sporulation protein A homolog</fullName>
    </recommendedName>
</protein>
<proteinExistence type="predicted"/>
<dbReference type="PANTHER" id="PTHR37299">
    <property type="entry name" value="TRANSCRIPTIONAL REGULATOR-RELATED"/>
    <property type="match status" value="1"/>
</dbReference>
<keyword evidence="3" id="KW-0597">Phosphoprotein</keyword>
<dbReference type="Gene3D" id="2.40.50.1020">
    <property type="entry name" value="LytTr DNA-binding domain"/>
    <property type="match status" value="1"/>
</dbReference>
<dbReference type="Gene3D" id="3.40.50.2300">
    <property type="match status" value="1"/>
</dbReference>
<dbReference type="InterPro" id="IPR011006">
    <property type="entry name" value="CheY-like_superfamily"/>
</dbReference>
<dbReference type="Pfam" id="PF04397">
    <property type="entry name" value="LytTR"/>
    <property type="match status" value="1"/>
</dbReference>
<evidence type="ECO:0000313" key="6">
    <source>
        <dbReference type="EMBL" id="VYU29166.1"/>
    </source>
</evidence>
<dbReference type="PROSITE" id="PS50930">
    <property type="entry name" value="HTH_LYTTR"/>
    <property type="match status" value="1"/>
</dbReference>
<evidence type="ECO:0000256" key="2">
    <source>
        <dbReference type="ARBA" id="ARBA00024867"/>
    </source>
</evidence>
<name>A0A6N3DIT0_9CLOT</name>
<dbReference type="InterPro" id="IPR001789">
    <property type="entry name" value="Sig_transdc_resp-reg_receiver"/>
</dbReference>
<dbReference type="InterPro" id="IPR046947">
    <property type="entry name" value="LytR-like"/>
</dbReference>
<gene>
    <name evidence="6" type="primary">ypdB_1</name>
    <name evidence="6" type="ORF">CTLFYP3_01976</name>
</gene>
<evidence type="ECO:0000256" key="3">
    <source>
        <dbReference type="PROSITE-ProRule" id="PRU00169"/>
    </source>
</evidence>
<dbReference type="SMART" id="SM00448">
    <property type="entry name" value="REC"/>
    <property type="match status" value="1"/>
</dbReference>
<evidence type="ECO:0000259" key="5">
    <source>
        <dbReference type="PROSITE" id="PS50930"/>
    </source>
</evidence>
<dbReference type="RefSeq" id="WP_156626434.1">
    <property type="nucleotide sequence ID" value="NZ_CACRTO010000019.1"/>
</dbReference>
<organism evidence="6">
    <name type="scientific">Clostridium tertium</name>
    <dbReference type="NCBI Taxonomy" id="1559"/>
    <lineage>
        <taxon>Bacteria</taxon>
        <taxon>Bacillati</taxon>
        <taxon>Bacillota</taxon>
        <taxon>Clostridia</taxon>
        <taxon>Eubacteriales</taxon>
        <taxon>Clostridiaceae</taxon>
        <taxon>Clostridium</taxon>
    </lineage>
</organism>
<dbReference type="GO" id="GO:0000156">
    <property type="term" value="F:phosphorelay response regulator activity"/>
    <property type="evidence" value="ECO:0007669"/>
    <property type="project" value="InterPro"/>
</dbReference>
<sequence>MNILILEDDEYQRMYLSKIIKDKFIDVRVYEAGTEDEARSLINGEKIIDLFFLDINLEVGSGLNFAKNVRGIEKYEVSPIIFISGQMSYITQALKEANCFDYLSKPYSEDDIIKVIEKFLRHIERVEDNSYIFFKDTEGNQKRIYYKDIIFLEYFLKKCTIHTKIGEINVRSSNLDNIINKINYKNILRTHKSFAINLDHIKEIKKVNSKLWEVSFYNYYKKADLSYSYKSNIPIFK</sequence>
<evidence type="ECO:0000256" key="1">
    <source>
        <dbReference type="ARBA" id="ARBA00018672"/>
    </source>
</evidence>
<dbReference type="EMBL" id="CACRTO010000019">
    <property type="protein sequence ID" value="VYU29166.1"/>
    <property type="molecule type" value="Genomic_DNA"/>
</dbReference>
<dbReference type="Pfam" id="PF00072">
    <property type="entry name" value="Response_reg"/>
    <property type="match status" value="1"/>
</dbReference>
<reference evidence="6" key="1">
    <citation type="submission" date="2019-11" db="EMBL/GenBank/DDBJ databases">
        <authorList>
            <person name="Feng L."/>
        </authorList>
    </citation>
    <scope>NUCLEOTIDE SEQUENCE</scope>
    <source>
        <strain evidence="6">CTertiumLFYP3</strain>
    </source>
</reference>
<dbReference type="AlphaFoldDB" id="A0A6N3DIT0"/>
<accession>A0A6N3DIT0</accession>
<comment type="function">
    <text evidence="2">May play the central regulatory role in sporulation. It may be an element of the effector pathway responsible for the activation of sporulation genes in response to nutritional stress. Spo0A may act in concert with spo0H (a sigma factor) to control the expression of some genes that are critical to the sporulation process.</text>
</comment>
<dbReference type="SMART" id="SM00850">
    <property type="entry name" value="LytTR"/>
    <property type="match status" value="1"/>
</dbReference>
<evidence type="ECO:0000259" key="4">
    <source>
        <dbReference type="PROSITE" id="PS50110"/>
    </source>
</evidence>
<feature type="modified residue" description="4-aspartylphosphate" evidence="3">
    <location>
        <position position="54"/>
    </location>
</feature>